<protein>
    <submittedName>
        <fullName evidence="1">Uncharacterized protein</fullName>
    </submittedName>
</protein>
<name>A0A377HP81_GRIHO</name>
<gene>
    <name evidence="1" type="ORF">NCTC11645_02298</name>
</gene>
<evidence type="ECO:0000313" key="1">
    <source>
        <dbReference type="EMBL" id="STO57894.1"/>
    </source>
</evidence>
<sequence length="382" mass="43137">MINVNTSPINYVTDADAAIEGNHKDRKVTLQYSDEAEVLTPPYVLNDLYSFVEIKKKEIRQAVEDAAELNKEQEISNSLQDAIIDSSQKLEFYKAWTDGGKNVISPILEMMLESILKDESNTKKSEDLMQIMVFDILLNKEKWGLDFNDLNAGGIDANKYFGYITENFGSGMHNNYAGKETDKPEKIINWFLDTVLPKLEGKVPENSLSYKVIQYFKSEDNKNDLKNLARNYNTTDSVSHGQSTSTHVSPALKLFLLGQGAATGKVSSEKWGEFIAGDIKTIKEILGITGEGNKSLSDWLVGQNIGWTYDTSGQLDYNQGHEGGIPIEKLSEFFEKFPSRILTDEEMSSINRTGDNVKMIMQTLKYWFQILRDEKMAIARNI</sequence>
<dbReference type="RefSeq" id="WP_115659928.1">
    <property type="nucleotide sequence ID" value="NZ_CP046851.1"/>
</dbReference>
<dbReference type="Proteomes" id="UP000254512">
    <property type="component" value="Unassembled WGS sequence"/>
</dbReference>
<dbReference type="EMBL" id="UGHD01000002">
    <property type="protein sequence ID" value="STO57894.1"/>
    <property type="molecule type" value="Genomic_DNA"/>
</dbReference>
<organism evidence="1 2">
    <name type="scientific">Grimontia hollisae</name>
    <name type="common">Vibrio hollisae</name>
    <dbReference type="NCBI Taxonomy" id="673"/>
    <lineage>
        <taxon>Bacteria</taxon>
        <taxon>Pseudomonadati</taxon>
        <taxon>Pseudomonadota</taxon>
        <taxon>Gammaproteobacteria</taxon>
        <taxon>Vibrionales</taxon>
        <taxon>Vibrionaceae</taxon>
        <taxon>Grimontia</taxon>
    </lineage>
</organism>
<evidence type="ECO:0000313" key="2">
    <source>
        <dbReference type="Proteomes" id="UP000254512"/>
    </source>
</evidence>
<proteinExistence type="predicted"/>
<dbReference type="AlphaFoldDB" id="A0A377HP81"/>
<accession>A0A377HP81</accession>
<reference evidence="1 2" key="1">
    <citation type="submission" date="2018-06" db="EMBL/GenBank/DDBJ databases">
        <authorList>
            <consortium name="Pathogen Informatics"/>
            <person name="Doyle S."/>
        </authorList>
    </citation>
    <scope>NUCLEOTIDE SEQUENCE [LARGE SCALE GENOMIC DNA]</scope>
    <source>
        <strain evidence="1 2">NCTC11645</strain>
    </source>
</reference>